<dbReference type="InterPro" id="IPR036388">
    <property type="entry name" value="WH-like_DNA-bd_sf"/>
</dbReference>
<evidence type="ECO:0000259" key="3">
    <source>
        <dbReference type="Pfam" id="PF02885"/>
    </source>
</evidence>
<keyword evidence="2" id="KW-0808">Transferase</keyword>
<dbReference type="KEGG" id="scyp:JYB88_06980"/>
<dbReference type="Pfam" id="PF02885">
    <property type="entry name" value="Glycos_trans_3N"/>
    <property type="match status" value="1"/>
</dbReference>
<dbReference type="GO" id="GO:0003723">
    <property type="term" value="F:RNA binding"/>
    <property type="evidence" value="ECO:0007669"/>
    <property type="project" value="InterPro"/>
</dbReference>
<sequence length="420" mass="44224">MADGFDHSAKALLRAIACGPKRARTLTLEESRALLLGWSAQEVTDLSLGAALMVMRSRGETPAEVAGVALALRQLIASAAGEEASASPGAGASSTPFIDWPCYAGKRGQFPWLLYGVKRLQAEGIPVLLHGDDGRDAARPGGYSRRSHVGQALHHVGIPTATSVAEARAFIGDGVSCYLPLSAILPRWRELGSLHATLGIRSLLTQALKFINPLNAPLGMRAFFHPKLEQHYAEVIALMAREQGHGARQLLFRGFQGEAEPNPRVETELWQIDADAYAEGHANGACPRVPSWLLPACAPEGTQASLNALADDAMAHRQLGASALPGAGDDTWQGACVRASLAAAYLLTERADCADAALALAYSGKAQGSGPVGRLCALMMAEGVTEAEALGLLRRHSMHTGQSMAVLADGLLRQRGAVAQ</sequence>
<reference evidence="5 6" key="1">
    <citation type="submission" date="2021-03" db="EMBL/GenBank/DDBJ databases">
        <title>Novel species identification of genus Shewanella.</title>
        <authorList>
            <person name="Liu G."/>
            <person name="Zhang Q."/>
        </authorList>
    </citation>
    <scope>NUCLEOTIDE SEQUENCE [LARGE SCALE GENOMIC DNA]</scope>
    <source>
        <strain evidence="5 6">FJAT-53726</strain>
    </source>
</reference>
<dbReference type="InterPro" id="IPR017459">
    <property type="entry name" value="Glycosyl_Trfase_fam3_N_dom"/>
</dbReference>
<evidence type="ECO:0000256" key="2">
    <source>
        <dbReference type="ARBA" id="ARBA00022679"/>
    </source>
</evidence>
<evidence type="ECO:0000256" key="1">
    <source>
        <dbReference type="ARBA" id="ARBA00022676"/>
    </source>
</evidence>
<evidence type="ECO:0000313" key="5">
    <source>
        <dbReference type="EMBL" id="QSX31370.1"/>
    </source>
</evidence>
<dbReference type="InterPro" id="IPR036320">
    <property type="entry name" value="Glycosyl_Trfase_fam3_N_dom_sf"/>
</dbReference>
<dbReference type="RefSeq" id="WP_207325939.1">
    <property type="nucleotide sequence ID" value="NZ_CP071504.1"/>
</dbReference>
<dbReference type="Gene3D" id="1.20.970.10">
    <property type="entry name" value="Transferase, Pyrimidine Nucleoside Phosphorylase, Chain C"/>
    <property type="match status" value="1"/>
</dbReference>
<feature type="domain" description="ANTAR" evidence="4">
    <location>
        <begin position="377"/>
        <end position="411"/>
    </location>
</feature>
<gene>
    <name evidence="5" type="ORF">JYB88_06980</name>
</gene>
<protein>
    <submittedName>
        <fullName evidence="5">ANTAR domain-containing protein</fullName>
    </submittedName>
</protein>
<dbReference type="Pfam" id="PF03861">
    <property type="entry name" value="ANTAR"/>
    <property type="match status" value="1"/>
</dbReference>
<dbReference type="EMBL" id="CP071504">
    <property type="protein sequence ID" value="QSX31370.1"/>
    <property type="molecule type" value="Genomic_DNA"/>
</dbReference>
<dbReference type="SUPFAM" id="SSF52418">
    <property type="entry name" value="Nucleoside phosphorylase/phosphoribosyltransferase catalytic domain"/>
    <property type="match status" value="1"/>
</dbReference>
<dbReference type="AlphaFoldDB" id="A0A974XMX3"/>
<proteinExistence type="predicted"/>
<dbReference type="GO" id="GO:0016757">
    <property type="term" value="F:glycosyltransferase activity"/>
    <property type="evidence" value="ECO:0007669"/>
    <property type="project" value="UniProtKB-KW"/>
</dbReference>
<keyword evidence="1" id="KW-0328">Glycosyltransferase</keyword>
<keyword evidence="6" id="KW-1185">Reference proteome</keyword>
<evidence type="ECO:0000313" key="6">
    <source>
        <dbReference type="Proteomes" id="UP000663281"/>
    </source>
</evidence>
<name>A0A974XMX3_9GAMM</name>
<evidence type="ECO:0000259" key="4">
    <source>
        <dbReference type="Pfam" id="PF03861"/>
    </source>
</evidence>
<organism evidence="5 6">
    <name type="scientific">Shewanella cyperi</name>
    <dbReference type="NCBI Taxonomy" id="2814292"/>
    <lineage>
        <taxon>Bacteria</taxon>
        <taxon>Pseudomonadati</taxon>
        <taxon>Pseudomonadota</taxon>
        <taxon>Gammaproteobacteria</taxon>
        <taxon>Alteromonadales</taxon>
        <taxon>Shewanellaceae</taxon>
        <taxon>Shewanella</taxon>
    </lineage>
</organism>
<dbReference type="Proteomes" id="UP000663281">
    <property type="component" value="Chromosome"/>
</dbReference>
<accession>A0A974XMX3</accession>
<feature type="domain" description="Glycosyl transferase family 3 N-terminal" evidence="3">
    <location>
        <begin position="24"/>
        <end position="74"/>
    </location>
</feature>
<dbReference type="InterPro" id="IPR035902">
    <property type="entry name" value="Nuc_phospho_transferase"/>
</dbReference>
<dbReference type="Gene3D" id="1.10.10.10">
    <property type="entry name" value="Winged helix-like DNA-binding domain superfamily/Winged helix DNA-binding domain"/>
    <property type="match status" value="1"/>
</dbReference>
<dbReference type="SUPFAM" id="SSF47648">
    <property type="entry name" value="Nucleoside phosphorylase/phosphoribosyltransferase N-terminal domain"/>
    <property type="match status" value="1"/>
</dbReference>
<dbReference type="Gene3D" id="3.40.1030.10">
    <property type="entry name" value="Nucleoside phosphorylase/phosphoribosyltransferase catalytic domain"/>
    <property type="match status" value="1"/>
</dbReference>
<dbReference type="InterPro" id="IPR005561">
    <property type="entry name" value="ANTAR"/>
</dbReference>